<dbReference type="NCBIfam" id="TIGR00711">
    <property type="entry name" value="efflux_EmrB"/>
    <property type="match status" value="1"/>
</dbReference>
<evidence type="ECO:0000256" key="3">
    <source>
        <dbReference type="ARBA" id="ARBA00022448"/>
    </source>
</evidence>
<dbReference type="EMBL" id="FPIZ01000042">
    <property type="protein sequence ID" value="SFW89606.1"/>
    <property type="molecule type" value="Genomic_DNA"/>
</dbReference>
<evidence type="ECO:0000256" key="8">
    <source>
        <dbReference type="SAM" id="Phobius"/>
    </source>
</evidence>
<keyword evidence="3" id="KW-0813">Transport</keyword>
<evidence type="ECO:0000256" key="1">
    <source>
        <dbReference type="ARBA" id="ARBA00004651"/>
    </source>
</evidence>
<gene>
    <name evidence="10" type="ORF">SAMN05661012_06456</name>
    <name evidence="11" type="ORF">SR876_04395</name>
</gene>
<dbReference type="PANTHER" id="PTHR42718">
    <property type="entry name" value="MAJOR FACILITATOR SUPERFAMILY MULTIDRUG TRANSPORTER MFSC"/>
    <property type="match status" value="1"/>
</dbReference>
<dbReference type="AlphaFoldDB" id="A0A1K1SZ96"/>
<feature type="transmembrane region" description="Helical" evidence="8">
    <location>
        <begin position="196"/>
        <end position="214"/>
    </location>
</feature>
<keyword evidence="6 8" id="KW-1133">Transmembrane helix</keyword>
<feature type="transmembrane region" description="Helical" evidence="8">
    <location>
        <begin position="132"/>
        <end position="150"/>
    </location>
</feature>
<organism evidence="10 12">
    <name type="scientific">Chitinophaga sancti</name>
    <dbReference type="NCBI Taxonomy" id="1004"/>
    <lineage>
        <taxon>Bacteria</taxon>
        <taxon>Pseudomonadati</taxon>
        <taxon>Bacteroidota</taxon>
        <taxon>Chitinophagia</taxon>
        <taxon>Chitinophagales</taxon>
        <taxon>Chitinophagaceae</taxon>
        <taxon>Chitinophaga</taxon>
    </lineage>
</organism>
<dbReference type="Gene3D" id="1.20.1720.10">
    <property type="entry name" value="Multidrug resistance protein D"/>
    <property type="match status" value="1"/>
</dbReference>
<keyword evidence="13" id="KW-1185">Reference proteome</keyword>
<dbReference type="Proteomes" id="UP000183788">
    <property type="component" value="Unassembled WGS sequence"/>
</dbReference>
<proteinExistence type="inferred from homology"/>
<dbReference type="SUPFAM" id="SSF103473">
    <property type="entry name" value="MFS general substrate transporter"/>
    <property type="match status" value="1"/>
</dbReference>
<dbReference type="RefSeq" id="WP_072366342.1">
    <property type="nucleotide sequence ID" value="NZ_CP139972.1"/>
</dbReference>
<dbReference type="Pfam" id="PF07690">
    <property type="entry name" value="MFS_1"/>
    <property type="match status" value="1"/>
</dbReference>
<keyword evidence="5 8" id="KW-0812">Transmembrane</keyword>
<accession>A0A1K1SZ96</accession>
<dbReference type="GO" id="GO:0005886">
    <property type="term" value="C:plasma membrane"/>
    <property type="evidence" value="ECO:0007669"/>
    <property type="project" value="UniProtKB-SubCell"/>
</dbReference>
<dbReference type="InterPro" id="IPR036259">
    <property type="entry name" value="MFS_trans_sf"/>
</dbReference>
<dbReference type="Gene3D" id="1.20.1250.20">
    <property type="entry name" value="MFS general substrate transporter like domains"/>
    <property type="match status" value="1"/>
</dbReference>
<comment type="subcellular location">
    <subcellularLocation>
        <location evidence="1">Cell membrane</location>
        <topology evidence="1">Multi-pass membrane protein</topology>
    </subcellularLocation>
</comment>
<feature type="transmembrane region" description="Helical" evidence="8">
    <location>
        <begin position="71"/>
        <end position="94"/>
    </location>
</feature>
<keyword evidence="4" id="KW-1003">Cell membrane</keyword>
<evidence type="ECO:0000256" key="2">
    <source>
        <dbReference type="ARBA" id="ARBA00008537"/>
    </source>
</evidence>
<dbReference type="Proteomes" id="UP001326715">
    <property type="component" value="Chromosome"/>
</dbReference>
<dbReference type="EMBL" id="CP140154">
    <property type="protein sequence ID" value="WQG90725.1"/>
    <property type="molecule type" value="Genomic_DNA"/>
</dbReference>
<keyword evidence="7 8" id="KW-0472">Membrane</keyword>
<dbReference type="GO" id="GO:0022857">
    <property type="term" value="F:transmembrane transporter activity"/>
    <property type="evidence" value="ECO:0007669"/>
    <property type="project" value="InterPro"/>
</dbReference>
<dbReference type="InterPro" id="IPR004638">
    <property type="entry name" value="EmrB-like"/>
</dbReference>
<evidence type="ECO:0000313" key="11">
    <source>
        <dbReference type="EMBL" id="WQG90725.1"/>
    </source>
</evidence>
<evidence type="ECO:0000259" key="9">
    <source>
        <dbReference type="PROSITE" id="PS50850"/>
    </source>
</evidence>
<protein>
    <submittedName>
        <fullName evidence="11">DHA2 family efflux MFS transporter permease subunit</fullName>
    </submittedName>
    <submittedName>
        <fullName evidence="10">Drug resistance transporter, EmrB/QacA subfamily</fullName>
    </submittedName>
</protein>
<feature type="transmembrane region" description="Helical" evidence="8">
    <location>
        <begin position="162"/>
        <end position="184"/>
    </location>
</feature>
<dbReference type="STRING" id="1004.SAMN05661012_06456"/>
<dbReference type="InterPro" id="IPR020846">
    <property type="entry name" value="MFS_dom"/>
</dbReference>
<sequence>MKQRFGILFPLILGTFMAGIDSSIVNVSLPTMSTQFGVGLDAIEWVIVAYMLGFCVFMPLTSWLKEQIGFYTLYLISLSIFTFGSLLCAISVSLPELIAARAIQSFGGGAITPTAMAILTLVFPLEERGKVMGWWSLGSIAGPAIGPTLGGTLTNLYGWPSIFYINLPIGILTIGIAAYTLRFLKASDRQPARFDASGFGLFTVFIILFQYAIAVLPDKGFTSLAVWIPFVVSIIAIVVFVRHSLHNPHALFNLHIFRHRIYTYCILITGVRSVAIFGGLFLLPFLLQGQLGFSEIASGLLILPFSAVMALVTPIAGSLSDKFGPRRLIIVGLVLVAISMVQLSQLNSPGLFPIIAAMVVRGLGIGLLVSTITAAAMSAVLPEEVTQASAMFSLIQQLSGTIGIAFSGLLQQYIMRYYVDGKGYTETVGHHYGIQDTFFIAALLVVATVPFALKLPYFVKRPVK</sequence>
<evidence type="ECO:0000313" key="13">
    <source>
        <dbReference type="Proteomes" id="UP001326715"/>
    </source>
</evidence>
<comment type="similarity">
    <text evidence="2">Belongs to the major facilitator superfamily. EmrB family.</text>
</comment>
<feature type="transmembrane region" description="Helical" evidence="8">
    <location>
        <begin position="220"/>
        <end position="241"/>
    </location>
</feature>
<dbReference type="PRINTS" id="PR01036">
    <property type="entry name" value="TCRTETB"/>
</dbReference>
<dbReference type="PANTHER" id="PTHR42718:SF9">
    <property type="entry name" value="MAJOR FACILITATOR SUPERFAMILY MULTIDRUG TRANSPORTER MFSC"/>
    <property type="match status" value="1"/>
</dbReference>
<feature type="transmembrane region" description="Helical" evidence="8">
    <location>
        <begin position="328"/>
        <end position="345"/>
    </location>
</feature>
<feature type="domain" description="Major facilitator superfamily (MFS) profile" evidence="9">
    <location>
        <begin position="7"/>
        <end position="460"/>
    </location>
</feature>
<feature type="transmembrane region" description="Helical" evidence="8">
    <location>
        <begin position="438"/>
        <end position="459"/>
    </location>
</feature>
<evidence type="ECO:0000256" key="4">
    <source>
        <dbReference type="ARBA" id="ARBA00022475"/>
    </source>
</evidence>
<feature type="transmembrane region" description="Helical" evidence="8">
    <location>
        <begin position="106"/>
        <end position="125"/>
    </location>
</feature>
<feature type="transmembrane region" description="Helical" evidence="8">
    <location>
        <begin position="42"/>
        <end position="64"/>
    </location>
</feature>
<dbReference type="PROSITE" id="PS50850">
    <property type="entry name" value="MFS"/>
    <property type="match status" value="1"/>
</dbReference>
<reference evidence="11 13" key="2">
    <citation type="submission" date="2023-11" db="EMBL/GenBank/DDBJ databases">
        <title>MicrobeMod: A computational toolkit for identifying prokaryotic methylation and restriction-modification with nanopore sequencing.</title>
        <authorList>
            <person name="Crits-Christoph A."/>
            <person name="Kang S.C."/>
            <person name="Lee H."/>
            <person name="Ostrov N."/>
        </authorList>
    </citation>
    <scope>NUCLEOTIDE SEQUENCE [LARGE SCALE GENOMIC DNA]</scope>
    <source>
        <strain evidence="11 13">ATCC 23090</strain>
    </source>
</reference>
<name>A0A1K1SZ96_9BACT</name>
<dbReference type="OrthoDB" id="9807274at2"/>
<feature type="transmembrane region" description="Helical" evidence="8">
    <location>
        <begin position="398"/>
        <end position="418"/>
    </location>
</feature>
<evidence type="ECO:0000256" key="5">
    <source>
        <dbReference type="ARBA" id="ARBA00022692"/>
    </source>
</evidence>
<reference evidence="10 12" key="1">
    <citation type="submission" date="2016-11" db="EMBL/GenBank/DDBJ databases">
        <authorList>
            <person name="Jaros S."/>
            <person name="Januszkiewicz K."/>
            <person name="Wedrychowicz H."/>
        </authorList>
    </citation>
    <scope>NUCLEOTIDE SEQUENCE [LARGE SCALE GENOMIC DNA]</scope>
    <source>
        <strain evidence="10 12">DSM 784</strain>
    </source>
</reference>
<evidence type="ECO:0000313" key="12">
    <source>
        <dbReference type="Proteomes" id="UP000183788"/>
    </source>
</evidence>
<feature type="transmembrane region" description="Helical" evidence="8">
    <location>
        <begin position="351"/>
        <end position="377"/>
    </location>
</feature>
<evidence type="ECO:0000313" key="10">
    <source>
        <dbReference type="EMBL" id="SFW89606.1"/>
    </source>
</evidence>
<feature type="transmembrane region" description="Helical" evidence="8">
    <location>
        <begin position="296"/>
        <end position="316"/>
    </location>
</feature>
<feature type="transmembrane region" description="Helical" evidence="8">
    <location>
        <begin position="261"/>
        <end position="284"/>
    </location>
</feature>
<evidence type="ECO:0000256" key="6">
    <source>
        <dbReference type="ARBA" id="ARBA00022989"/>
    </source>
</evidence>
<dbReference type="InterPro" id="IPR011701">
    <property type="entry name" value="MFS"/>
</dbReference>
<evidence type="ECO:0000256" key="7">
    <source>
        <dbReference type="ARBA" id="ARBA00023136"/>
    </source>
</evidence>